<dbReference type="Gene3D" id="3.40.50.2000">
    <property type="entry name" value="Glycogen Phosphorylase B"/>
    <property type="match status" value="1"/>
</dbReference>
<gene>
    <name evidence="1" type="ORF">E6K76_01075</name>
</gene>
<dbReference type="SUPFAM" id="SSF53756">
    <property type="entry name" value="UDP-Glycosyltransferase/glycogen phosphorylase"/>
    <property type="match status" value="1"/>
</dbReference>
<proteinExistence type="predicted"/>
<keyword evidence="1" id="KW-0808">Transferase</keyword>
<evidence type="ECO:0000313" key="2">
    <source>
        <dbReference type="Proteomes" id="UP000316852"/>
    </source>
</evidence>
<reference evidence="1 2" key="1">
    <citation type="journal article" date="2019" name="Nat. Microbiol.">
        <title>Mediterranean grassland soil C-N compound turnover is dependent on rainfall and depth, and is mediated by genomically divergent microorganisms.</title>
        <authorList>
            <person name="Diamond S."/>
            <person name="Andeer P.F."/>
            <person name="Li Z."/>
            <person name="Crits-Christoph A."/>
            <person name="Burstein D."/>
            <person name="Anantharaman K."/>
            <person name="Lane K.R."/>
            <person name="Thomas B.C."/>
            <person name="Pan C."/>
            <person name="Northen T.R."/>
            <person name="Banfield J.F."/>
        </authorList>
    </citation>
    <scope>NUCLEOTIDE SEQUENCE [LARGE SCALE GENOMIC DNA]</scope>
    <source>
        <strain evidence="1">WS_6</strain>
    </source>
</reference>
<protein>
    <submittedName>
        <fullName evidence="1">Glycosyltransferase family 1 protein</fullName>
    </submittedName>
</protein>
<dbReference type="EMBL" id="VBOW01000013">
    <property type="protein sequence ID" value="TMQ60618.1"/>
    <property type="molecule type" value="Genomic_DNA"/>
</dbReference>
<sequence>MYRNLILIPFHDWRKCTREGFRTRDAHLIEAFTRGRAFENVLVVSRPITRIELARHREARDPGWNVILRGPKWHVFRDPRGCYVFEYFDPGLVGQVLNGRSWFYKAYGSTEMTLGLFEALGRLGMDRAIAVTMNVRSARLAMQLAARGIPVVFDAWDNWLRLPLARNERGHVRRSYADFAKIAPLWFTNSENNRIEFERQFAVGRCTVVPNGVDPHRFRGSLREPKEFEAIPRPRAFFGGKITHLFDVDLFNDVARRLEQIQFVVAGQIIDRAVWGKIKRAQNVHYLGDIHYEEYPAYVMSSDICMLPYVRDEKSHGGNSIKLYEYAAAGRPTVSTAGNGANEMLGFLSVANSAEEFAEAILRCIERGERVPELAESEFSWDERARTMTEHMATFRAEAAACGALSPPEGEPGTGWHV</sequence>
<organism evidence="1 2">
    <name type="scientific">Eiseniibacteriota bacterium</name>
    <dbReference type="NCBI Taxonomy" id="2212470"/>
    <lineage>
        <taxon>Bacteria</taxon>
        <taxon>Candidatus Eiseniibacteriota</taxon>
    </lineage>
</organism>
<dbReference type="GO" id="GO:0016740">
    <property type="term" value="F:transferase activity"/>
    <property type="evidence" value="ECO:0007669"/>
    <property type="project" value="UniProtKB-KW"/>
</dbReference>
<comment type="caution">
    <text evidence="1">The sequence shown here is derived from an EMBL/GenBank/DDBJ whole genome shotgun (WGS) entry which is preliminary data.</text>
</comment>
<dbReference type="PANTHER" id="PTHR12526">
    <property type="entry name" value="GLYCOSYLTRANSFERASE"/>
    <property type="match status" value="1"/>
</dbReference>
<accession>A0A538TAG8</accession>
<dbReference type="AlphaFoldDB" id="A0A538TAG8"/>
<name>A0A538TAG8_UNCEI</name>
<dbReference type="Proteomes" id="UP000316852">
    <property type="component" value="Unassembled WGS sequence"/>
</dbReference>
<dbReference type="Pfam" id="PF13692">
    <property type="entry name" value="Glyco_trans_1_4"/>
    <property type="match status" value="1"/>
</dbReference>
<evidence type="ECO:0000313" key="1">
    <source>
        <dbReference type="EMBL" id="TMQ60618.1"/>
    </source>
</evidence>